<reference evidence="2" key="1">
    <citation type="submission" date="2020-01" db="EMBL/GenBank/DDBJ databases">
        <title>Identification and distribution of gene clusters putatively required for synthesis of sphingolipid metabolism inhibitors in phylogenetically diverse species of the filamentous fungus Fusarium.</title>
        <authorList>
            <person name="Kim H.-S."/>
            <person name="Busman M."/>
            <person name="Brown D.W."/>
            <person name="Divon H."/>
            <person name="Uhlig S."/>
            <person name="Proctor R.H."/>
        </authorList>
    </citation>
    <scope>NUCLEOTIDE SEQUENCE</scope>
    <source>
        <strain evidence="2">NRRL 53441</strain>
    </source>
</reference>
<dbReference type="EMBL" id="JAADJG010000208">
    <property type="protein sequence ID" value="KAF4451847.1"/>
    <property type="molecule type" value="Genomic_DNA"/>
</dbReference>
<feature type="region of interest" description="Disordered" evidence="1">
    <location>
        <begin position="270"/>
        <end position="299"/>
    </location>
</feature>
<evidence type="ECO:0000313" key="2">
    <source>
        <dbReference type="EMBL" id="KAF4451847.1"/>
    </source>
</evidence>
<feature type="region of interest" description="Disordered" evidence="1">
    <location>
        <begin position="624"/>
        <end position="709"/>
    </location>
</feature>
<evidence type="ECO:0000256" key="1">
    <source>
        <dbReference type="SAM" id="MobiDB-lite"/>
    </source>
</evidence>
<feature type="compositionally biased region" description="Basic and acidic residues" evidence="1">
    <location>
        <begin position="656"/>
        <end position="690"/>
    </location>
</feature>
<dbReference type="Proteomes" id="UP000605986">
    <property type="component" value="Unassembled WGS sequence"/>
</dbReference>
<comment type="caution">
    <text evidence="2">The sequence shown here is derived from an EMBL/GenBank/DDBJ whole genome shotgun (WGS) entry which is preliminary data.</text>
</comment>
<dbReference type="OrthoDB" id="5365701at2759"/>
<sequence>MDPLSITSASVGLAAAVYKCAIEVKWIVGTIADAADSLSDLAEEAQLIQGALQGVEDALQDNQEAISRYKVEEVFSIAVKGCRATLACIKQEFELLFNRSDWKARFMVLWKEDDMKKLLGRLDRKRESILLLLQLLSLIYADWENRESKLSTTEFDFDFELINTQAYRRALAQAQSQRSRLLPPRKEPQTPTQERNNDGLEPVEGLIDLSCEPSQQTTSMPSHTLSLYYKDLAGLEFIPINAHEGSADVGSRETFHSAKPINMRMMANLFPRPGDRSQKKSSPSWLPKVGQRQQHGQIELSSPIYIHTLRQARRSMAFQEGLSRDSNADTNSKVSHPSSQINARQRIPQHIVAKSPSALGMETIEEGDSCEAMFPFKKEEKKMNERLETTYPYNARLSPRPSKSAEDPWCPPFSDTSATRDYRTTKSQTSLLMEYFEGQRPRQNSPSSRVRPVSKKSKRVEGKHYPEAAEISRIDLASGIPSDDDGSPIGISKPPVSEIQLFTETQSILKLIAPINGRRLASPLMPDKNEGDIRKSRTPRPSTRKYVDDSKIQSNYPEYISGDDMRPRSRSPAKRPRPKQSQRTQANTGSTSSVDNSNLLKTVEDAIRRMILIPELSALERPITIRESRRPSSPGADASPALVTSTSADSPGPNCKEQENKKTKERSTLSHQSKMFEERDRKRSQRETGRKYRSLYNNSYYPDLDREGF</sequence>
<dbReference type="AlphaFoldDB" id="A0A8H4P8H5"/>
<feature type="region of interest" description="Disordered" evidence="1">
    <location>
        <begin position="437"/>
        <end position="464"/>
    </location>
</feature>
<gene>
    <name evidence="2" type="ORF">F53441_5166</name>
</gene>
<feature type="region of interest" description="Disordered" evidence="1">
    <location>
        <begin position="520"/>
        <end position="597"/>
    </location>
</feature>
<keyword evidence="3" id="KW-1185">Reference proteome</keyword>
<feature type="compositionally biased region" description="Low complexity" evidence="1">
    <location>
        <begin position="441"/>
        <end position="451"/>
    </location>
</feature>
<feature type="compositionally biased region" description="Polar residues" evidence="1">
    <location>
        <begin position="581"/>
        <end position="597"/>
    </location>
</feature>
<protein>
    <recommendedName>
        <fullName evidence="4">Fungal N-terminal domain-containing protein</fullName>
    </recommendedName>
</protein>
<feature type="region of interest" description="Disordered" evidence="1">
    <location>
        <begin position="319"/>
        <end position="343"/>
    </location>
</feature>
<proteinExistence type="predicted"/>
<accession>A0A8H4P8H5</accession>
<feature type="region of interest" description="Disordered" evidence="1">
    <location>
        <begin position="394"/>
        <end position="419"/>
    </location>
</feature>
<name>A0A8H4P8H5_9HYPO</name>
<organism evidence="2 3">
    <name type="scientific">Fusarium austroafricanum</name>
    <dbReference type="NCBI Taxonomy" id="2364996"/>
    <lineage>
        <taxon>Eukaryota</taxon>
        <taxon>Fungi</taxon>
        <taxon>Dikarya</taxon>
        <taxon>Ascomycota</taxon>
        <taxon>Pezizomycotina</taxon>
        <taxon>Sordariomycetes</taxon>
        <taxon>Hypocreomycetidae</taxon>
        <taxon>Hypocreales</taxon>
        <taxon>Nectriaceae</taxon>
        <taxon>Fusarium</taxon>
        <taxon>Fusarium concolor species complex</taxon>
    </lineage>
</organism>
<feature type="compositionally biased region" description="Polar residues" evidence="1">
    <location>
        <begin position="328"/>
        <end position="343"/>
    </location>
</feature>
<feature type="compositionally biased region" description="Basic residues" evidence="1">
    <location>
        <begin position="568"/>
        <end position="580"/>
    </location>
</feature>
<feature type="region of interest" description="Disordered" evidence="1">
    <location>
        <begin position="175"/>
        <end position="201"/>
    </location>
</feature>
<evidence type="ECO:0000313" key="3">
    <source>
        <dbReference type="Proteomes" id="UP000605986"/>
    </source>
</evidence>
<evidence type="ECO:0008006" key="4">
    <source>
        <dbReference type="Google" id="ProtNLM"/>
    </source>
</evidence>